<evidence type="ECO:0000256" key="1">
    <source>
        <dbReference type="SAM" id="Phobius"/>
    </source>
</evidence>
<accession>A0A1G2HNE5</accession>
<proteinExistence type="predicted"/>
<organism evidence="2 3">
    <name type="scientific">Candidatus Staskawiczbacteria bacterium RIFCSPHIGHO2_01_FULL_36_16</name>
    <dbReference type="NCBI Taxonomy" id="1802200"/>
    <lineage>
        <taxon>Bacteria</taxon>
        <taxon>Candidatus Staskawicziibacteriota</taxon>
    </lineage>
</organism>
<gene>
    <name evidence="2" type="ORF">A2812_02105</name>
</gene>
<keyword evidence="1" id="KW-1133">Transmembrane helix</keyword>
<protein>
    <submittedName>
        <fullName evidence="2">Uncharacterized protein</fullName>
    </submittedName>
</protein>
<feature type="transmembrane region" description="Helical" evidence="1">
    <location>
        <begin position="26"/>
        <end position="51"/>
    </location>
</feature>
<name>A0A1G2HNE5_9BACT</name>
<evidence type="ECO:0000313" key="3">
    <source>
        <dbReference type="Proteomes" id="UP000177190"/>
    </source>
</evidence>
<keyword evidence="1" id="KW-0812">Transmembrane</keyword>
<keyword evidence="1" id="KW-0472">Membrane</keyword>
<reference evidence="2 3" key="1">
    <citation type="journal article" date="2016" name="Nat. Commun.">
        <title>Thousands of microbial genomes shed light on interconnected biogeochemical processes in an aquifer system.</title>
        <authorList>
            <person name="Anantharaman K."/>
            <person name="Brown C.T."/>
            <person name="Hug L.A."/>
            <person name="Sharon I."/>
            <person name="Castelle C.J."/>
            <person name="Probst A.J."/>
            <person name="Thomas B.C."/>
            <person name="Singh A."/>
            <person name="Wilkins M.J."/>
            <person name="Karaoz U."/>
            <person name="Brodie E.L."/>
            <person name="Williams K.H."/>
            <person name="Hubbard S.S."/>
            <person name="Banfield J.F."/>
        </authorList>
    </citation>
    <scope>NUCLEOTIDE SEQUENCE [LARGE SCALE GENOMIC DNA]</scope>
</reference>
<sequence>MILKRILCNCFFYNFSRYQKTGDTKMFLKILMILFIIVLIIFPIIVINVVFDWRPPENSKQDSA</sequence>
<evidence type="ECO:0000313" key="2">
    <source>
        <dbReference type="EMBL" id="OGZ63955.1"/>
    </source>
</evidence>
<comment type="caution">
    <text evidence="2">The sequence shown here is derived from an EMBL/GenBank/DDBJ whole genome shotgun (WGS) entry which is preliminary data.</text>
</comment>
<dbReference type="Proteomes" id="UP000177190">
    <property type="component" value="Unassembled WGS sequence"/>
</dbReference>
<dbReference type="AlphaFoldDB" id="A0A1G2HNE5"/>
<dbReference type="STRING" id="1802200.A2812_02105"/>
<dbReference type="EMBL" id="MHOM01000028">
    <property type="protein sequence ID" value="OGZ63955.1"/>
    <property type="molecule type" value="Genomic_DNA"/>
</dbReference>